<dbReference type="InterPro" id="IPR026170">
    <property type="entry name" value="FAM173A/B"/>
</dbReference>
<dbReference type="EMBL" id="FOEE01000015">
    <property type="protein sequence ID" value="SEP21179.1"/>
    <property type="molecule type" value="Genomic_DNA"/>
</dbReference>
<dbReference type="RefSeq" id="WP_091947636.1">
    <property type="nucleotide sequence ID" value="NZ_FOEE01000015.1"/>
</dbReference>
<dbReference type="OrthoDB" id="9780095at2"/>
<evidence type="ECO:0000256" key="3">
    <source>
        <dbReference type="ARBA" id="ARBA00022691"/>
    </source>
</evidence>
<evidence type="ECO:0000313" key="4">
    <source>
        <dbReference type="EMBL" id="SEP21179.1"/>
    </source>
</evidence>
<dbReference type="AlphaFoldDB" id="A0A1H8W0K0"/>
<dbReference type="SUPFAM" id="SSF53335">
    <property type="entry name" value="S-adenosyl-L-methionine-dependent methyltransferases"/>
    <property type="match status" value="1"/>
</dbReference>
<reference evidence="5" key="1">
    <citation type="submission" date="2016-10" db="EMBL/GenBank/DDBJ databases">
        <authorList>
            <person name="Varghese N."/>
            <person name="Submissions S."/>
        </authorList>
    </citation>
    <scope>NUCLEOTIDE SEQUENCE [LARGE SCALE GENOMIC DNA]</scope>
    <source>
        <strain evidence="5">DSM 45413</strain>
    </source>
</reference>
<dbReference type="Proteomes" id="UP000198960">
    <property type="component" value="Unassembled WGS sequence"/>
</dbReference>
<keyword evidence="3" id="KW-0949">S-adenosyl-L-methionine</keyword>
<dbReference type="PANTHER" id="PTHR13610">
    <property type="entry name" value="METHYLTRANSFERASE DOMAIN-CONTAINING PROTEIN"/>
    <property type="match status" value="1"/>
</dbReference>
<dbReference type="Gene3D" id="3.40.50.150">
    <property type="entry name" value="Vaccinia Virus protein VP39"/>
    <property type="match status" value="1"/>
</dbReference>
<keyword evidence="5" id="KW-1185">Reference proteome</keyword>
<proteinExistence type="predicted"/>
<dbReference type="STRING" id="673521.SAMN05660991_03937"/>
<sequence>MNIVTRSLDSLHRRGVRRSLQSTASIVGDWWFDRTHGTDTMSRLQQPDLRVDSPHQASAHAYIPTRGRAFRKLLRTLRFPPGSVFVDYGSGKGKMLMLATEFEFRRIVGIEYAPELHGIATENVRRLGSPRSAQIEPVCADATTYELRDDENVFYFFNPFAREVLEIVVERIRESLERRPRHIWVIYFDPRFREAFSAGLGLTQTRTFTHGGYEAIVLENGVPVQES</sequence>
<dbReference type="GO" id="GO:0016279">
    <property type="term" value="F:protein-lysine N-methyltransferase activity"/>
    <property type="evidence" value="ECO:0007669"/>
    <property type="project" value="InterPro"/>
</dbReference>
<keyword evidence="1" id="KW-0489">Methyltransferase</keyword>
<evidence type="ECO:0000313" key="5">
    <source>
        <dbReference type="Proteomes" id="UP000198960"/>
    </source>
</evidence>
<evidence type="ECO:0008006" key="6">
    <source>
        <dbReference type="Google" id="ProtNLM"/>
    </source>
</evidence>
<evidence type="ECO:0000256" key="2">
    <source>
        <dbReference type="ARBA" id="ARBA00022679"/>
    </source>
</evidence>
<dbReference type="InterPro" id="IPR029063">
    <property type="entry name" value="SAM-dependent_MTases_sf"/>
</dbReference>
<dbReference type="GO" id="GO:0032259">
    <property type="term" value="P:methylation"/>
    <property type="evidence" value="ECO:0007669"/>
    <property type="project" value="UniProtKB-KW"/>
</dbReference>
<dbReference type="PANTHER" id="PTHR13610:SF11">
    <property type="entry name" value="METHYLTRANSFERASE DOMAIN-CONTAINING PROTEIN"/>
    <property type="match status" value="1"/>
</dbReference>
<name>A0A1H8W0K0_9ACTN</name>
<gene>
    <name evidence="4" type="ORF">SAMN05660991_03937</name>
</gene>
<evidence type="ECO:0000256" key="1">
    <source>
        <dbReference type="ARBA" id="ARBA00022603"/>
    </source>
</evidence>
<protein>
    <recommendedName>
        <fullName evidence="6">Methyltransferase domain-containing protein</fullName>
    </recommendedName>
</protein>
<keyword evidence="2" id="KW-0808">Transferase</keyword>
<organism evidence="4 5">
    <name type="scientific">Trujillonella endophytica</name>
    <dbReference type="NCBI Taxonomy" id="673521"/>
    <lineage>
        <taxon>Bacteria</taxon>
        <taxon>Bacillati</taxon>
        <taxon>Actinomycetota</taxon>
        <taxon>Actinomycetes</taxon>
        <taxon>Geodermatophilales</taxon>
        <taxon>Geodermatophilaceae</taxon>
        <taxon>Trujillonella</taxon>
    </lineage>
</organism>
<accession>A0A1H8W0K0</accession>